<dbReference type="eggNOG" id="COG0332">
    <property type="taxonomic scope" value="Bacteria"/>
</dbReference>
<keyword evidence="3 14" id="KW-0444">Lipid biosynthesis</keyword>
<dbReference type="NCBIfam" id="NF006829">
    <property type="entry name" value="PRK09352.1"/>
    <property type="match status" value="1"/>
</dbReference>
<dbReference type="STRING" id="1527444.ucyna2_00608"/>
<reference evidence="17 18" key="1">
    <citation type="submission" date="2014-08" db="EMBL/GenBank/DDBJ databases">
        <title>Comparative genomics reveals surprising divergence of two closely related strains of uncultivated UCYN-A cyanobacteria.</title>
        <authorList>
            <person name="Bombar D."/>
            <person name="Heller P."/>
            <person name="Sanchez-Baracaldo P."/>
            <person name="Carter B.J."/>
            <person name="Zert J.P."/>
        </authorList>
    </citation>
    <scope>NUCLEOTIDE SEQUENCE [LARGE SCALE GENOMIC DNA]</scope>
</reference>
<dbReference type="GO" id="GO:0004315">
    <property type="term" value="F:3-oxoacyl-[acyl-carrier-protein] synthase activity"/>
    <property type="evidence" value="ECO:0007669"/>
    <property type="project" value="InterPro"/>
</dbReference>
<dbReference type="PATRIC" id="fig|1527444.3.peg.582"/>
<dbReference type="InterPro" id="IPR013747">
    <property type="entry name" value="ACP_syn_III_C"/>
</dbReference>
<proteinExistence type="inferred from homology"/>
<keyword evidence="4 14" id="KW-0808">Transferase</keyword>
<dbReference type="SUPFAM" id="SSF53901">
    <property type="entry name" value="Thiolase-like"/>
    <property type="match status" value="1"/>
</dbReference>
<feature type="region of interest" description="ACP-binding" evidence="14">
    <location>
        <begin position="259"/>
        <end position="263"/>
    </location>
</feature>
<comment type="function">
    <text evidence="14">Catalyzes the condensation reaction of fatty acid synthesis by the addition to an acyl acceptor of two carbons from malonyl-ACP. Catalyzes the first condensation reaction which initiates fatty acid synthesis and may therefore play a role in governing the total rate of fatty acid production. Possesses both acetoacetyl-ACP synthase and acetyl transacylase activities. Its substrate specificity determines the biosynthesis of branched-chain and/or straight-chain of fatty acids.</text>
</comment>
<dbReference type="EMBL" id="JPSP01000005">
    <property type="protein sequence ID" value="KFF41539.1"/>
    <property type="molecule type" value="Genomic_DNA"/>
</dbReference>
<comment type="similarity">
    <text evidence="2 14">Belongs to the thiolase-like superfamily. FabH family.</text>
</comment>
<evidence type="ECO:0000313" key="17">
    <source>
        <dbReference type="EMBL" id="KFF41539.1"/>
    </source>
</evidence>
<feature type="active site" evidence="14">
    <location>
        <position position="258"/>
    </location>
</feature>
<evidence type="ECO:0000259" key="16">
    <source>
        <dbReference type="Pfam" id="PF08545"/>
    </source>
</evidence>
<comment type="subcellular location">
    <subcellularLocation>
        <location evidence="14">Cytoplasm</location>
    </subcellularLocation>
</comment>
<evidence type="ECO:0000256" key="12">
    <source>
        <dbReference type="ARBA" id="ARBA00052467"/>
    </source>
</evidence>
<evidence type="ECO:0000259" key="15">
    <source>
        <dbReference type="Pfam" id="PF08541"/>
    </source>
</evidence>
<dbReference type="UniPathway" id="UPA00094"/>
<dbReference type="FunFam" id="3.40.47.10:FF:000004">
    <property type="entry name" value="3-oxoacyl-[acyl-carrier-protein] synthase 3"/>
    <property type="match status" value="1"/>
</dbReference>
<evidence type="ECO:0000313" key="18">
    <source>
        <dbReference type="Proteomes" id="UP000028922"/>
    </source>
</evidence>
<keyword evidence="5 14" id="KW-0276">Fatty acid metabolism</keyword>
<comment type="catalytic activity">
    <reaction evidence="12">
        <text>2-methylpropanoyl-CoA + malonyl-[ACP] + H(+) = 4-methyl-3-oxopentanoyl-[ACP] + CO2 + CoA</text>
        <dbReference type="Rhea" id="RHEA:42268"/>
        <dbReference type="Rhea" id="RHEA-COMP:9623"/>
        <dbReference type="Rhea" id="RHEA-COMP:9940"/>
        <dbReference type="ChEBI" id="CHEBI:15378"/>
        <dbReference type="ChEBI" id="CHEBI:16526"/>
        <dbReference type="ChEBI" id="CHEBI:57287"/>
        <dbReference type="ChEBI" id="CHEBI:57338"/>
        <dbReference type="ChEBI" id="CHEBI:78449"/>
        <dbReference type="ChEBI" id="CHEBI:78820"/>
        <dbReference type="EC" id="2.3.1.300"/>
    </reaction>
    <physiologicalReaction direction="left-to-right" evidence="12">
        <dbReference type="Rhea" id="RHEA:42269"/>
    </physiologicalReaction>
</comment>
<dbReference type="Pfam" id="PF08545">
    <property type="entry name" value="ACP_syn_III"/>
    <property type="match status" value="1"/>
</dbReference>
<dbReference type="InterPro" id="IPR013751">
    <property type="entry name" value="ACP_syn_III_N"/>
</dbReference>
<dbReference type="PANTHER" id="PTHR43091:SF1">
    <property type="entry name" value="BETA-KETOACYL-[ACYL-CARRIER-PROTEIN] SYNTHASE III, CHLOROPLASTIC"/>
    <property type="match status" value="1"/>
</dbReference>
<comment type="caution">
    <text evidence="17">The sequence shown here is derived from an EMBL/GenBank/DDBJ whole genome shotgun (WGS) entry which is preliminary data.</text>
</comment>
<protein>
    <recommendedName>
        <fullName evidence="14">Beta-ketoacyl-[acyl-carrier-protein] synthase III</fullName>
        <shortName evidence="14">Beta-ketoacyl-ACP synthase III</shortName>
        <shortName evidence="14">KAS III</shortName>
        <ecNumber evidence="14">2.3.1.180</ecNumber>
    </recommendedName>
    <alternativeName>
        <fullName evidence="14">3-oxoacyl-[acyl-carrier-protein] synthase 3</fullName>
    </alternativeName>
    <alternativeName>
        <fullName evidence="14">3-oxoacyl-[acyl-carrier-protein] synthase III</fullName>
    </alternativeName>
</protein>
<comment type="subunit">
    <text evidence="14">Homodimer.</text>
</comment>
<gene>
    <name evidence="14" type="primary">fabH</name>
    <name evidence="17" type="ORF">ucyna2_00608</name>
</gene>
<sequence>MKELDIGMAITGCGSATPKQIMTNNDISHLVDTSDEWIYTRTGIKERRLATNNLSLSDLSAEAAVKGIAMAGLSPSDIDLIILATSTADDLFGSASKIQNILKAENAVAFDLTAACSGFVFGLITAAQFIYSGVYQKVLVIGGDMLSRWVNWSDRTTCVLFGDGAGAVVCQRTTKNNHLLGFAMYSDGKQNQSLNLAYNFQAKFLKNGMVVNQGNYQFLTMKGKEIYRFAIEKVPEVIENALSKAELTVDDIDWLILHQANQRIINAVAKKLKIPSEKVISNVSKYGNTSAASIPLALDEAVRSGKIKSGNIVASSGFGAGLTWGAVIFRWSIEV</sequence>
<dbReference type="GO" id="GO:0005737">
    <property type="term" value="C:cytoplasm"/>
    <property type="evidence" value="ECO:0007669"/>
    <property type="project" value="UniProtKB-SubCell"/>
</dbReference>
<comment type="pathway">
    <text evidence="1 14">Lipid metabolism; fatty acid biosynthesis.</text>
</comment>
<feature type="active site" evidence="14">
    <location>
        <position position="116"/>
    </location>
</feature>
<dbReference type="GO" id="GO:0033818">
    <property type="term" value="F:beta-ketoacyl-acyl-carrier-protein synthase III activity"/>
    <property type="evidence" value="ECO:0007669"/>
    <property type="project" value="UniProtKB-UniRule"/>
</dbReference>
<dbReference type="Gene3D" id="3.40.47.10">
    <property type="match status" value="1"/>
</dbReference>
<accession>A0A086CH75</accession>
<dbReference type="PANTHER" id="PTHR43091">
    <property type="entry name" value="3-OXOACYL-[ACYL-CARRIER-PROTEIN] SYNTHASE"/>
    <property type="match status" value="1"/>
</dbReference>
<dbReference type="InterPro" id="IPR004655">
    <property type="entry name" value="FabH"/>
</dbReference>
<evidence type="ECO:0000256" key="14">
    <source>
        <dbReference type="HAMAP-Rule" id="MF_01815"/>
    </source>
</evidence>
<dbReference type="CDD" id="cd00830">
    <property type="entry name" value="KAS_III"/>
    <property type="match status" value="1"/>
</dbReference>
<evidence type="ECO:0000256" key="9">
    <source>
        <dbReference type="ARBA" id="ARBA00023315"/>
    </source>
</evidence>
<comment type="domain">
    <text evidence="14">The last Arg residue of the ACP-binding site is essential for the weak association between ACP/AcpP and FabH.</text>
</comment>
<evidence type="ECO:0000256" key="1">
    <source>
        <dbReference type="ARBA" id="ARBA00005194"/>
    </source>
</evidence>
<dbReference type="HAMAP" id="MF_01815">
    <property type="entry name" value="FabH"/>
    <property type="match status" value="1"/>
</dbReference>
<dbReference type="GO" id="GO:0006633">
    <property type="term" value="P:fatty acid biosynthetic process"/>
    <property type="evidence" value="ECO:0007669"/>
    <property type="project" value="UniProtKB-UniRule"/>
</dbReference>
<feature type="domain" description="Beta-ketoacyl-[acyl-carrier-protein] synthase III C-terminal" evidence="15">
    <location>
        <begin position="242"/>
        <end position="331"/>
    </location>
</feature>
<evidence type="ECO:0000256" key="11">
    <source>
        <dbReference type="ARBA" id="ARBA00052407"/>
    </source>
</evidence>
<feature type="active site" evidence="14">
    <location>
        <position position="288"/>
    </location>
</feature>
<dbReference type="Proteomes" id="UP000028922">
    <property type="component" value="Unassembled WGS sequence"/>
</dbReference>
<dbReference type="NCBIfam" id="TIGR00747">
    <property type="entry name" value="fabH"/>
    <property type="match status" value="1"/>
</dbReference>
<organism evidence="17 18">
    <name type="scientific">Candidatus Atelocyanobacterium thalassa isolate SIO64986</name>
    <dbReference type="NCBI Taxonomy" id="1527444"/>
    <lineage>
        <taxon>Bacteria</taxon>
        <taxon>Bacillati</taxon>
        <taxon>Cyanobacteriota</taxon>
        <taxon>Cyanophyceae</taxon>
        <taxon>Oscillatoriophycideae</taxon>
        <taxon>Chroococcales</taxon>
        <taxon>Aphanothecaceae</taxon>
        <taxon>Candidatus Atelocyanobacterium</taxon>
        <taxon>Candidatus Atelocyanobacterium thalassae</taxon>
    </lineage>
</organism>
<evidence type="ECO:0000256" key="3">
    <source>
        <dbReference type="ARBA" id="ARBA00022516"/>
    </source>
</evidence>
<evidence type="ECO:0000256" key="7">
    <source>
        <dbReference type="ARBA" id="ARBA00023160"/>
    </source>
</evidence>
<dbReference type="EC" id="2.3.1.180" evidence="14"/>
<comment type="catalytic activity">
    <reaction evidence="13">
        <text>3-methylbutanoyl-CoA + malonyl-[ACP] + H(+) = 5-methyl-3-oxohexanoyl-[ACP] + CO2 + CoA</text>
        <dbReference type="Rhea" id="RHEA:42272"/>
        <dbReference type="Rhea" id="RHEA-COMP:9623"/>
        <dbReference type="Rhea" id="RHEA-COMP:9941"/>
        <dbReference type="ChEBI" id="CHEBI:15378"/>
        <dbReference type="ChEBI" id="CHEBI:16526"/>
        <dbReference type="ChEBI" id="CHEBI:57287"/>
        <dbReference type="ChEBI" id="CHEBI:57345"/>
        <dbReference type="ChEBI" id="CHEBI:78449"/>
        <dbReference type="ChEBI" id="CHEBI:78822"/>
        <dbReference type="EC" id="2.3.1.300"/>
    </reaction>
    <physiologicalReaction direction="left-to-right" evidence="13">
        <dbReference type="Rhea" id="RHEA:42273"/>
    </physiologicalReaction>
</comment>
<keyword evidence="7 14" id="KW-0275">Fatty acid biosynthesis</keyword>
<keyword evidence="8 14" id="KW-0511">Multifunctional enzyme</keyword>
<evidence type="ECO:0000256" key="10">
    <source>
        <dbReference type="ARBA" id="ARBA00051096"/>
    </source>
</evidence>
<dbReference type="Pfam" id="PF08541">
    <property type="entry name" value="ACP_syn_III_C"/>
    <property type="match status" value="1"/>
</dbReference>
<evidence type="ECO:0000256" key="8">
    <source>
        <dbReference type="ARBA" id="ARBA00023268"/>
    </source>
</evidence>
<evidence type="ECO:0000256" key="5">
    <source>
        <dbReference type="ARBA" id="ARBA00022832"/>
    </source>
</evidence>
<comment type="catalytic activity">
    <reaction evidence="10">
        <text>malonyl-[ACP] + acetyl-CoA + H(+) = 3-oxobutanoyl-[ACP] + CO2 + CoA</text>
        <dbReference type="Rhea" id="RHEA:12080"/>
        <dbReference type="Rhea" id="RHEA-COMP:9623"/>
        <dbReference type="Rhea" id="RHEA-COMP:9625"/>
        <dbReference type="ChEBI" id="CHEBI:15378"/>
        <dbReference type="ChEBI" id="CHEBI:16526"/>
        <dbReference type="ChEBI" id="CHEBI:57287"/>
        <dbReference type="ChEBI" id="CHEBI:57288"/>
        <dbReference type="ChEBI" id="CHEBI:78449"/>
        <dbReference type="ChEBI" id="CHEBI:78450"/>
        <dbReference type="EC" id="2.3.1.180"/>
    </reaction>
    <physiologicalReaction direction="left-to-right" evidence="10">
        <dbReference type="Rhea" id="RHEA:12081"/>
    </physiologicalReaction>
</comment>
<keyword evidence="6 14" id="KW-0443">Lipid metabolism</keyword>
<evidence type="ECO:0000256" key="2">
    <source>
        <dbReference type="ARBA" id="ARBA00008642"/>
    </source>
</evidence>
<dbReference type="InterPro" id="IPR016039">
    <property type="entry name" value="Thiolase-like"/>
</dbReference>
<evidence type="ECO:0000256" key="4">
    <source>
        <dbReference type="ARBA" id="ARBA00022679"/>
    </source>
</evidence>
<evidence type="ECO:0000256" key="6">
    <source>
        <dbReference type="ARBA" id="ARBA00023098"/>
    </source>
</evidence>
<keyword evidence="14" id="KW-0963">Cytoplasm</keyword>
<feature type="domain" description="Beta-ketoacyl-[acyl-carrier-protein] synthase III N-terminal" evidence="16">
    <location>
        <begin position="110"/>
        <end position="188"/>
    </location>
</feature>
<keyword evidence="9 14" id="KW-0012">Acyltransferase</keyword>
<evidence type="ECO:0000256" key="13">
    <source>
        <dbReference type="ARBA" id="ARBA00052985"/>
    </source>
</evidence>
<name>A0A086CH75_9CHRO</name>
<dbReference type="AlphaFoldDB" id="A0A086CH75"/>
<comment type="catalytic activity">
    <reaction evidence="11">
        <text>(2S)-2-methylbutanoyl-CoA + malonyl-[ACP] + H(+) = (4S)-4-methyl-3-oxohexanoyl-[ACP] + CO2 + CoA</text>
        <dbReference type="Rhea" id="RHEA:42276"/>
        <dbReference type="Rhea" id="RHEA-COMP:9623"/>
        <dbReference type="Rhea" id="RHEA-COMP:17148"/>
        <dbReference type="ChEBI" id="CHEBI:15378"/>
        <dbReference type="ChEBI" id="CHEBI:16526"/>
        <dbReference type="ChEBI" id="CHEBI:57287"/>
        <dbReference type="ChEBI" id="CHEBI:78449"/>
        <dbReference type="ChEBI" id="CHEBI:88166"/>
        <dbReference type="ChEBI" id="CHEBI:167462"/>
        <dbReference type="EC" id="2.3.1.300"/>
    </reaction>
    <physiologicalReaction direction="left-to-right" evidence="11">
        <dbReference type="Rhea" id="RHEA:42277"/>
    </physiologicalReaction>
</comment>